<dbReference type="EMBL" id="CP003969">
    <property type="protein sequence ID" value="AGP36981.1"/>
    <property type="molecule type" value="Genomic_DNA"/>
</dbReference>
<accession>S4XXB6</accession>
<protein>
    <submittedName>
        <fullName evidence="1">Uncharacterized protein</fullName>
    </submittedName>
</protein>
<dbReference type="KEGG" id="scu:SCE1572_22300"/>
<evidence type="ECO:0000313" key="2">
    <source>
        <dbReference type="Proteomes" id="UP000014803"/>
    </source>
</evidence>
<reference evidence="1 2" key="1">
    <citation type="journal article" date="2013" name="Sci. Rep.">
        <title>Extraordinary expansion of a Sorangium cellulosum genome from an alkaline milieu.</title>
        <authorList>
            <person name="Han K."/>
            <person name="Li Z.F."/>
            <person name="Peng R."/>
            <person name="Zhu L.P."/>
            <person name="Zhou T."/>
            <person name="Wang L.G."/>
            <person name="Li S.G."/>
            <person name="Zhang X.B."/>
            <person name="Hu W."/>
            <person name="Wu Z.H."/>
            <person name="Qin N."/>
            <person name="Li Y.Z."/>
        </authorList>
    </citation>
    <scope>NUCLEOTIDE SEQUENCE [LARGE SCALE GENOMIC DNA]</scope>
    <source>
        <strain evidence="1 2">So0157-2</strain>
    </source>
</reference>
<dbReference type="HOGENOM" id="CLU_2737914_0_0_7"/>
<name>S4XXB6_SORCE</name>
<gene>
    <name evidence="1" type="ORF">SCE1572_22300</name>
</gene>
<proteinExistence type="predicted"/>
<dbReference type="AlphaFoldDB" id="S4XXB6"/>
<dbReference type="Proteomes" id="UP000014803">
    <property type="component" value="Chromosome"/>
</dbReference>
<organism evidence="1 2">
    <name type="scientific">Sorangium cellulosum So0157-2</name>
    <dbReference type="NCBI Taxonomy" id="1254432"/>
    <lineage>
        <taxon>Bacteria</taxon>
        <taxon>Pseudomonadati</taxon>
        <taxon>Myxococcota</taxon>
        <taxon>Polyangia</taxon>
        <taxon>Polyangiales</taxon>
        <taxon>Polyangiaceae</taxon>
        <taxon>Sorangium</taxon>
    </lineage>
</organism>
<dbReference type="STRING" id="1254432.SCE1572_22300"/>
<sequence>MRRAPSYCAIDRAGSRGTPGNGPYGAGRAIAQRARRASDGRRAGEATIAGAGEATIAFGYARGARRCRTTS</sequence>
<evidence type="ECO:0000313" key="1">
    <source>
        <dbReference type="EMBL" id="AGP36981.1"/>
    </source>
</evidence>